<organism evidence="2 3">
    <name type="scientific">Nocardioides aromaticivorans</name>
    <dbReference type="NCBI Taxonomy" id="200618"/>
    <lineage>
        <taxon>Bacteria</taxon>
        <taxon>Bacillati</taxon>
        <taxon>Actinomycetota</taxon>
        <taxon>Actinomycetes</taxon>
        <taxon>Propionibacteriales</taxon>
        <taxon>Nocardioidaceae</taxon>
        <taxon>Nocardioides</taxon>
    </lineage>
</organism>
<gene>
    <name evidence="2" type="ORF">BJ993_000565</name>
</gene>
<proteinExistence type="predicted"/>
<dbReference type="InterPro" id="IPR016181">
    <property type="entry name" value="Acyl_CoA_acyltransferase"/>
</dbReference>
<dbReference type="PROSITE" id="PS51186">
    <property type="entry name" value="GNAT"/>
    <property type="match status" value="1"/>
</dbReference>
<dbReference type="GO" id="GO:0016747">
    <property type="term" value="F:acyltransferase activity, transferring groups other than amino-acyl groups"/>
    <property type="evidence" value="ECO:0007669"/>
    <property type="project" value="InterPro"/>
</dbReference>
<evidence type="ECO:0000259" key="1">
    <source>
        <dbReference type="PROSITE" id="PS51186"/>
    </source>
</evidence>
<dbReference type="SUPFAM" id="SSF55729">
    <property type="entry name" value="Acyl-CoA N-acyltransferases (Nat)"/>
    <property type="match status" value="1"/>
</dbReference>
<name>A0A7Z0CM58_9ACTN</name>
<dbReference type="InterPro" id="IPR000182">
    <property type="entry name" value="GNAT_dom"/>
</dbReference>
<sequence>MLFLLDSNIAIKSDPLSITVEPDAALAMEFHRLATTHHHDLRVHPASLDDFARIKDAAKRSARLTVFERYERVVSPPAISDDQRAELGVPTPGSNDDVDQHLLAAVLGHAVGYLVTQDQGIHSKAHRLGIGDRVLTLADAIAFLRNLHPAPPTPPPSVRRVKAHELRLDDEIFDGLRQDYGGAAFDRWFQEKAAQGGRDALLIDGQNDAHAAIALLKIEPSGEHGVPGPLLKISTFKVASNYSGQKYGELLLKAIFEQAHTDEMAGIFVTVFAKQQALIDLLDDFGFRVQPVTTDAGELVLAKDLRGSLAPASMSPLEFHVTHGPPALRMVGVQPFLVPIEPRWHQVLFPDAEPFDPQGGLFPELLGHQTQPFGNALRKAYLCNSPTRLLVPGSPLLFYRSHDEKAVFVVGVCEQTYVSRDPAEIAALVGRRTVYSYAQIEDRVRNGEVLVVLFRQDRVLREDPITLEDLKRAGVARTWPQAITRTRPEGAQWLRQRLGA</sequence>
<protein>
    <submittedName>
        <fullName evidence="2">GNAT superfamily N-acetyltransferase</fullName>
    </submittedName>
</protein>
<dbReference type="EMBL" id="JACBZM010000001">
    <property type="protein sequence ID" value="NYI43485.1"/>
    <property type="molecule type" value="Genomic_DNA"/>
</dbReference>
<feature type="domain" description="N-acetyltransferase" evidence="1">
    <location>
        <begin position="156"/>
        <end position="306"/>
    </location>
</feature>
<reference evidence="2 3" key="1">
    <citation type="submission" date="2020-07" db="EMBL/GenBank/DDBJ databases">
        <title>Sequencing the genomes of 1000 actinobacteria strains.</title>
        <authorList>
            <person name="Klenk H.-P."/>
        </authorList>
    </citation>
    <scope>NUCLEOTIDE SEQUENCE [LARGE SCALE GENOMIC DNA]</scope>
    <source>
        <strain evidence="2 3">DSM 15131</strain>
    </source>
</reference>
<evidence type="ECO:0000313" key="3">
    <source>
        <dbReference type="Proteomes" id="UP000562045"/>
    </source>
</evidence>
<evidence type="ECO:0000313" key="2">
    <source>
        <dbReference type="EMBL" id="NYI43485.1"/>
    </source>
</evidence>
<dbReference type="Gene3D" id="3.40.630.30">
    <property type="match status" value="1"/>
</dbReference>
<keyword evidence="2" id="KW-0808">Transferase</keyword>
<dbReference type="RefSeq" id="WP_179647654.1">
    <property type="nucleotide sequence ID" value="NZ_JACBZM010000001.1"/>
</dbReference>
<dbReference type="Proteomes" id="UP000562045">
    <property type="component" value="Unassembled WGS sequence"/>
</dbReference>
<dbReference type="AlphaFoldDB" id="A0A7Z0CM58"/>
<comment type="caution">
    <text evidence="2">The sequence shown here is derived from an EMBL/GenBank/DDBJ whole genome shotgun (WGS) entry which is preliminary data.</text>
</comment>
<accession>A0A7Z0CM58</accession>